<dbReference type="InterPro" id="IPR001509">
    <property type="entry name" value="Epimerase_deHydtase"/>
</dbReference>
<accession>A0A6J6DU87</accession>
<dbReference type="EMBL" id="CAEZTP010000016">
    <property type="protein sequence ID" value="CAB4567527.1"/>
    <property type="molecule type" value="Genomic_DNA"/>
</dbReference>
<dbReference type="InterPro" id="IPR036291">
    <property type="entry name" value="NAD(P)-bd_dom_sf"/>
</dbReference>
<dbReference type="Gene3D" id="3.90.25.10">
    <property type="entry name" value="UDP-galactose 4-epimerase, domain 1"/>
    <property type="match status" value="1"/>
</dbReference>
<dbReference type="Gene3D" id="3.40.50.720">
    <property type="entry name" value="NAD(P)-binding Rossmann-like Domain"/>
    <property type="match status" value="1"/>
</dbReference>
<evidence type="ECO:0000259" key="1">
    <source>
        <dbReference type="Pfam" id="PF01370"/>
    </source>
</evidence>
<dbReference type="Pfam" id="PF01370">
    <property type="entry name" value="Epimerase"/>
    <property type="match status" value="1"/>
</dbReference>
<protein>
    <submittedName>
        <fullName evidence="2">Unannotated protein</fullName>
    </submittedName>
</protein>
<evidence type="ECO:0000313" key="2">
    <source>
        <dbReference type="EMBL" id="CAB4567527.1"/>
    </source>
</evidence>
<organism evidence="2">
    <name type="scientific">freshwater metagenome</name>
    <dbReference type="NCBI Taxonomy" id="449393"/>
    <lineage>
        <taxon>unclassified sequences</taxon>
        <taxon>metagenomes</taxon>
        <taxon>ecological metagenomes</taxon>
    </lineage>
</organism>
<dbReference type="AlphaFoldDB" id="A0A6J6DU87"/>
<reference evidence="2" key="1">
    <citation type="submission" date="2020-05" db="EMBL/GenBank/DDBJ databases">
        <authorList>
            <person name="Chiriac C."/>
            <person name="Salcher M."/>
            <person name="Ghai R."/>
            <person name="Kavagutti S V."/>
        </authorList>
    </citation>
    <scope>NUCLEOTIDE SEQUENCE</scope>
</reference>
<dbReference type="GO" id="GO:0050577">
    <property type="term" value="F:GDP-L-fucose synthase activity"/>
    <property type="evidence" value="ECO:0007669"/>
    <property type="project" value="TreeGrafter"/>
</dbReference>
<gene>
    <name evidence="2" type="ORF">UFOPK1698_00320</name>
</gene>
<sequence length="303" mass="34438">MKIFLTGGSGFLGQHLVNYLTEEGHQVIAPTSKECNLRSSYDLTKFEGPYDAIFHLAAYTQAGDWCLSHPGEQWIVNQQINTNVLNWWQMQENPCRMVAIGTSCSYAPSSGLVETEYLSGDPLESLYTYAMTKRMLLQGLRAINKQYDLDFLYVVPSTLYGPGYHQDGRQMHFIFDLIRKILRGREFGESVILWGDGYQSREIVHVKDFISNLSELFALGEKDVFNLGSGTEHTIRDFAKVICDLTGYDFNLIQFDTSKYVGAKSKVLNNAKANAVLTQYAGRDLESGIREVIRWFEDTKSFH</sequence>
<name>A0A6J6DU87_9ZZZZ</name>
<dbReference type="PANTHER" id="PTHR43238">
    <property type="entry name" value="GDP-L-FUCOSE SYNTHASE"/>
    <property type="match status" value="1"/>
</dbReference>
<proteinExistence type="predicted"/>
<feature type="domain" description="NAD-dependent epimerase/dehydratase" evidence="1">
    <location>
        <begin position="3"/>
        <end position="228"/>
    </location>
</feature>
<dbReference type="PANTHER" id="PTHR43238:SF1">
    <property type="entry name" value="GDP-L-FUCOSE SYNTHASE"/>
    <property type="match status" value="1"/>
</dbReference>
<dbReference type="SUPFAM" id="SSF51735">
    <property type="entry name" value="NAD(P)-binding Rossmann-fold domains"/>
    <property type="match status" value="1"/>
</dbReference>